<comment type="caution">
    <text evidence="3">The sequence shown here is derived from an EMBL/GenBank/DDBJ whole genome shotgun (WGS) entry which is preliminary data.</text>
</comment>
<dbReference type="PANTHER" id="PTHR30093:SF2">
    <property type="entry name" value="TYPE II SECRETION SYSTEM PROTEIN H"/>
    <property type="match status" value="1"/>
</dbReference>
<dbReference type="PROSITE" id="PS00409">
    <property type="entry name" value="PROKAR_NTER_METHYL"/>
    <property type="match status" value="1"/>
</dbReference>
<feature type="transmembrane region" description="Helical" evidence="1">
    <location>
        <begin position="20"/>
        <end position="40"/>
    </location>
</feature>
<protein>
    <submittedName>
        <fullName evidence="3">Prepilin-type N-terminal cleavage/methylation domain-containing protein</fullName>
    </submittedName>
</protein>
<keyword evidence="1" id="KW-0812">Transmembrane</keyword>
<dbReference type="Gene3D" id="3.30.700.10">
    <property type="entry name" value="Glycoprotein, Type 4 Pilin"/>
    <property type="match status" value="1"/>
</dbReference>
<dbReference type="EMBL" id="FXUG01000010">
    <property type="protein sequence ID" value="SMP67382.1"/>
    <property type="molecule type" value="Genomic_DNA"/>
</dbReference>
<proteinExistence type="predicted"/>
<gene>
    <name evidence="3" type="ORF">SAMN06265222_110160</name>
</gene>
<keyword evidence="1" id="KW-1133">Transmembrane helix</keyword>
<dbReference type="InterPro" id="IPR027558">
    <property type="entry name" value="Pre_pil_HX9DG_C"/>
</dbReference>
<reference evidence="3 4" key="1">
    <citation type="submission" date="2017-05" db="EMBL/GenBank/DDBJ databases">
        <authorList>
            <person name="Varghese N."/>
            <person name="Submissions S."/>
        </authorList>
    </citation>
    <scope>NUCLEOTIDE SEQUENCE [LARGE SCALE GENOMIC DNA]</scope>
    <source>
        <strain evidence="3 4">DSM 25457</strain>
    </source>
</reference>
<dbReference type="Pfam" id="PF07963">
    <property type="entry name" value="N_methyl"/>
    <property type="match status" value="1"/>
</dbReference>
<dbReference type="Proteomes" id="UP001158067">
    <property type="component" value="Unassembled WGS sequence"/>
</dbReference>
<feature type="domain" description="DUF1559" evidence="2">
    <location>
        <begin position="41"/>
        <end position="353"/>
    </location>
</feature>
<evidence type="ECO:0000313" key="3">
    <source>
        <dbReference type="EMBL" id="SMP67382.1"/>
    </source>
</evidence>
<dbReference type="InterPro" id="IPR012902">
    <property type="entry name" value="N_methyl_site"/>
</dbReference>
<dbReference type="InterPro" id="IPR045584">
    <property type="entry name" value="Pilin-like"/>
</dbReference>
<organism evidence="3 4">
    <name type="scientific">Neorhodopirellula lusitana</name>
    <dbReference type="NCBI Taxonomy" id="445327"/>
    <lineage>
        <taxon>Bacteria</taxon>
        <taxon>Pseudomonadati</taxon>
        <taxon>Planctomycetota</taxon>
        <taxon>Planctomycetia</taxon>
        <taxon>Pirellulales</taxon>
        <taxon>Pirellulaceae</taxon>
        <taxon>Neorhodopirellula</taxon>
    </lineage>
</organism>
<dbReference type="SUPFAM" id="SSF54523">
    <property type="entry name" value="Pili subunits"/>
    <property type="match status" value="1"/>
</dbReference>
<evidence type="ECO:0000313" key="4">
    <source>
        <dbReference type="Proteomes" id="UP001158067"/>
    </source>
</evidence>
<keyword evidence="4" id="KW-1185">Reference proteome</keyword>
<keyword evidence="1" id="KW-0472">Membrane</keyword>
<sequence>MQTKNSGRSIVSIRSGFTLIELLVVIAIIGVMVGLLLPAVQSAREAARRMSCQSKMHNIVLAAHNHESAFRKLPEGLQVADPGPAKNLHNASLYRGTHDATKPEIGPGWAVLLLPFVEQSGLLASVEIDNYRRSGGSDQSWRTLGETVVPLYQCPSDANNSDGFSYDGRTWARGNYAANAGPAWYTWSVGGKNWNGSQSDDGSPAPYWYQNAGWAPAQTKGNAAPVMSINYGARFRDLRDGLSATIMFAEVRSGFTSQDLRGTWALGVGGASIVAANSIADSVGPNDRLAESDDIEGCTSFWTAELGPRHRMGCSQGDGFNWQAQSRSLHPGGTQVALSDGAVKLINDSIDLQVWFDLNSAADGQVNPEF</sequence>
<dbReference type="PANTHER" id="PTHR30093">
    <property type="entry name" value="GENERAL SECRETION PATHWAY PROTEIN G"/>
    <property type="match status" value="1"/>
</dbReference>
<accession>A0ABY1QDK7</accession>
<dbReference type="Pfam" id="PF07596">
    <property type="entry name" value="SBP_bac_10"/>
    <property type="match status" value="1"/>
</dbReference>
<evidence type="ECO:0000259" key="2">
    <source>
        <dbReference type="Pfam" id="PF07596"/>
    </source>
</evidence>
<dbReference type="InterPro" id="IPR011453">
    <property type="entry name" value="DUF1559"/>
</dbReference>
<dbReference type="NCBIfam" id="TIGR04294">
    <property type="entry name" value="pre_pil_HX9DG"/>
    <property type="match status" value="1"/>
</dbReference>
<dbReference type="NCBIfam" id="TIGR02532">
    <property type="entry name" value="IV_pilin_GFxxxE"/>
    <property type="match status" value="1"/>
</dbReference>
<name>A0ABY1QDK7_9BACT</name>
<evidence type="ECO:0000256" key="1">
    <source>
        <dbReference type="SAM" id="Phobius"/>
    </source>
</evidence>